<protein>
    <submittedName>
        <fullName evidence="2">Uncharacterized protein</fullName>
    </submittedName>
</protein>
<reference evidence="3" key="1">
    <citation type="submission" date="2015-12" db="EMBL/GenBank/DDBJ databases">
        <title>Update maize B73 reference genome by single molecule sequencing technologies.</title>
        <authorList>
            <consortium name="Maize Genome Sequencing Project"/>
            <person name="Ware D."/>
        </authorList>
    </citation>
    <scope>NUCLEOTIDE SEQUENCE [LARGE SCALE GENOMIC DNA]</scope>
    <source>
        <strain evidence="3">cv. B73</strain>
    </source>
</reference>
<evidence type="ECO:0000313" key="2">
    <source>
        <dbReference type="EnsemblPlants" id="Zm00001eb113610_P005"/>
    </source>
</evidence>
<dbReference type="PANTHER" id="PTHR33157">
    <property type="entry name" value="AUTONOMOUS TRANSPOSABLE ELEMENT EN-1 MOSAIC PROTEIN-RELATED"/>
    <property type="match status" value="1"/>
</dbReference>
<feature type="compositionally biased region" description="Basic and acidic residues" evidence="1">
    <location>
        <begin position="41"/>
        <end position="53"/>
    </location>
</feature>
<dbReference type="AlphaFoldDB" id="A0A804MV17"/>
<proteinExistence type="predicted"/>
<feature type="region of interest" description="Disordered" evidence="1">
    <location>
        <begin position="89"/>
        <end position="115"/>
    </location>
</feature>
<feature type="compositionally biased region" description="Basic and acidic residues" evidence="1">
    <location>
        <begin position="524"/>
        <end position="534"/>
    </location>
</feature>
<dbReference type="InParanoid" id="A0A804MV17"/>
<sequence length="683" mass="76136">MASLASTLEKLTRGNKRAEKIRRYIVVESIYQMMRVMDKLKGKKRGDCGDSSRSRSTRGSGGGDTSSMLFQGSTASRQRLEQLLGCMEEQGREVASHSAPGQEREVAGHSAPGQEREVACHNALEPEREAIGSSGPMLEQDHNAFEQASEAADHNAPSQEDELARQGSPMRDDDDYGEDYDGEADGEADDEVVTTTQATNFRFRRSLRVPPTQPLDQRRVINPAGERSWVEVAWSGKGHRTPVNTVLGSIARFHYPGVVQFNGAETGAYHWAHWGLKPYGPDRTHQDAVWSSFWEQFRLDETANEEHAKRVFHNAARKVINGSMSDARVKAVTVYFKKVKGQRMTNKQACEIHLTAEEYKQSEVDWLTAHPEAWVKLCEYWASDEYKVISDRNRLNRKSKPGLHRFGADGFIGKSQRMEARDGVEPRFIDVYMEGHRGPDPDHPEVLCDDSATEKLTRYAEEVRRKAGDDDLDWREAPFDPDAAYVAGGGLPHGRLGIGDGVVSHDSFGRRSVSSVGSRSRTSTSRESELDEQLRQQQQQVQQLSQQVQMMQGMLMQMYSAQMGSPMGPQFTRPSQSGQTPNTNETQGSETGQGNPQMDIQWSMPPRGQILPPPQPGMGYWPPPPWGYPTHPMGPWGRPPWPTQPLPSPADSGSHQVTPPPHVDFADRCLNSSGEATNNNPMS</sequence>
<dbReference type="InterPro" id="IPR004252">
    <property type="entry name" value="Probable_transposase_24"/>
</dbReference>
<feature type="compositionally biased region" description="Pro residues" evidence="1">
    <location>
        <begin position="611"/>
        <end position="627"/>
    </location>
</feature>
<feature type="region of interest" description="Disordered" evidence="1">
    <location>
        <begin position="41"/>
        <end position="71"/>
    </location>
</feature>
<organism evidence="2 3">
    <name type="scientific">Zea mays</name>
    <name type="common">Maize</name>
    <dbReference type="NCBI Taxonomy" id="4577"/>
    <lineage>
        <taxon>Eukaryota</taxon>
        <taxon>Viridiplantae</taxon>
        <taxon>Streptophyta</taxon>
        <taxon>Embryophyta</taxon>
        <taxon>Tracheophyta</taxon>
        <taxon>Spermatophyta</taxon>
        <taxon>Magnoliopsida</taxon>
        <taxon>Liliopsida</taxon>
        <taxon>Poales</taxon>
        <taxon>Poaceae</taxon>
        <taxon>PACMAD clade</taxon>
        <taxon>Panicoideae</taxon>
        <taxon>Andropogonodae</taxon>
        <taxon>Andropogoneae</taxon>
        <taxon>Tripsacinae</taxon>
        <taxon>Zea</taxon>
    </lineage>
</organism>
<accession>A0A804MV17</accession>
<feature type="region of interest" description="Disordered" evidence="1">
    <location>
        <begin position="562"/>
        <end position="683"/>
    </location>
</feature>
<dbReference type="GO" id="GO:0032196">
    <property type="term" value="P:transposition"/>
    <property type="evidence" value="ECO:0007669"/>
    <property type="project" value="InterPro"/>
</dbReference>
<feature type="compositionally biased region" description="Polar residues" evidence="1">
    <location>
        <begin position="670"/>
        <end position="683"/>
    </location>
</feature>
<feature type="compositionally biased region" description="Acidic residues" evidence="1">
    <location>
        <begin position="172"/>
        <end position="192"/>
    </location>
</feature>
<feature type="compositionally biased region" description="Low complexity" evidence="1">
    <location>
        <begin position="510"/>
        <end position="523"/>
    </location>
</feature>
<dbReference type="FunCoup" id="A0A804MV17">
    <property type="interactions" value="1068"/>
</dbReference>
<feature type="region of interest" description="Disordered" evidence="1">
    <location>
        <begin position="508"/>
        <end position="538"/>
    </location>
</feature>
<dbReference type="InterPro" id="IPR039266">
    <property type="entry name" value="EN-1/SPM"/>
</dbReference>
<dbReference type="Pfam" id="PF03004">
    <property type="entry name" value="Transposase_24"/>
    <property type="match status" value="1"/>
</dbReference>
<evidence type="ECO:0000313" key="3">
    <source>
        <dbReference type="Proteomes" id="UP000007305"/>
    </source>
</evidence>
<dbReference type="Proteomes" id="UP000007305">
    <property type="component" value="Chromosome 2"/>
</dbReference>
<feature type="region of interest" description="Disordered" evidence="1">
    <location>
        <begin position="146"/>
        <end position="192"/>
    </location>
</feature>
<dbReference type="PANTHER" id="PTHR33157:SF14">
    <property type="entry name" value="AUTONOMOUS TRANSPOSABLE ELEMENT EN-1 MOSAIC PROTEIN"/>
    <property type="match status" value="1"/>
</dbReference>
<dbReference type="EnsemblPlants" id="Zm00001eb113610_T005">
    <property type="protein sequence ID" value="Zm00001eb113610_P005"/>
    <property type="gene ID" value="Zm00001eb113610"/>
</dbReference>
<keyword evidence="3" id="KW-1185">Reference proteome</keyword>
<reference evidence="2" key="2">
    <citation type="submission" date="2019-07" db="EMBL/GenBank/DDBJ databases">
        <authorList>
            <person name="Seetharam A."/>
            <person name="Woodhouse M."/>
            <person name="Cannon E."/>
        </authorList>
    </citation>
    <scope>NUCLEOTIDE SEQUENCE [LARGE SCALE GENOMIC DNA]</scope>
    <source>
        <strain evidence="2">cv. B73</strain>
    </source>
</reference>
<feature type="compositionally biased region" description="Pro residues" evidence="1">
    <location>
        <begin position="637"/>
        <end position="648"/>
    </location>
</feature>
<dbReference type="Gramene" id="Zm00001eb113610_T005">
    <property type="protein sequence ID" value="Zm00001eb113610_P005"/>
    <property type="gene ID" value="Zm00001eb113610"/>
</dbReference>
<name>A0A804MV17_MAIZE</name>
<reference evidence="2" key="3">
    <citation type="submission" date="2021-05" db="UniProtKB">
        <authorList>
            <consortium name="EnsemblPlants"/>
        </authorList>
    </citation>
    <scope>IDENTIFICATION</scope>
    <source>
        <strain evidence="2">cv. B73</strain>
    </source>
</reference>
<evidence type="ECO:0000256" key="1">
    <source>
        <dbReference type="SAM" id="MobiDB-lite"/>
    </source>
</evidence>
<feature type="compositionally biased region" description="Polar residues" evidence="1">
    <location>
        <begin position="572"/>
        <end position="600"/>
    </location>
</feature>